<proteinExistence type="inferred from homology"/>
<feature type="domain" description="CENP-V/GFA" evidence="5">
    <location>
        <begin position="1"/>
        <end position="97"/>
    </location>
</feature>
<evidence type="ECO:0000256" key="1">
    <source>
        <dbReference type="ARBA" id="ARBA00005495"/>
    </source>
</evidence>
<dbReference type="Gene3D" id="3.90.1590.10">
    <property type="entry name" value="glutathione-dependent formaldehyde- activating enzyme (gfa)"/>
    <property type="match status" value="1"/>
</dbReference>
<dbReference type="EMBL" id="JAYLLH010000044">
    <property type="protein sequence ID" value="MEC3863243.1"/>
    <property type="molecule type" value="Genomic_DNA"/>
</dbReference>
<name>A0ABU6HP57_9RHOB</name>
<comment type="similarity">
    <text evidence="1">Belongs to the Gfa family.</text>
</comment>
<keyword evidence="2" id="KW-0479">Metal-binding</keyword>
<keyword evidence="3" id="KW-0862">Zinc</keyword>
<keyword evidence="7" id="KW-1185">Reference proteome</keyword>
<protein>
    <submittedName>
        <fullName evidence="6">GFA family protein</fullName>
    </submittedName>
</protein>
<reference evidence="6 7" key="1">
    <citation type="submission" date="2024-01" db="EMBL/GenBank/DDBJ databases">
        <title>Mesobacterium rodlantinim sp. nov., isolated from shallow sea hydrothermal systems off Kueishantao Island.</title>
        <authorList>
            <person name="Su Z."/>
            <person name="Tang K."/>
        </authorList>
    </citation>
    <scope>NUCLEOTIDE SEQUENCE [LARGE SCALE GENOMIC DNA]</scope>
    <source>
        <strain evidence="6 7">TK19101</strain>
    </source>
</reference>
<keyword evidence="4" id="KW-0456">Lyase</keyword>
<accession>A0ABU6HP57</accession>
<dbReference type="Proteomes" id="UP001348149">
    <property type="component" value="Unassembled WGS sequence"/>
</dbReference>
<evidence type="ECO:0000313" key="7">
    <source>
        <dbReference type="Proteomes" id="UP001348149"/>
    </source>
</evidence>
<dbReference type="PROSITE" id="PS51891">
    <property type="entry name" value="CENP_V_GFA"/>
    <property type="match status" value="1"/>
</dbReference>
<dbReference type="PANTHER" id="PTHR33337:SF30">
    <property type="entry name" value="DUF636 DOMAIN PROTEIN (AFU_ORTHOLOGUE AFUA_1G03180)"/>
    <property type="match status" value="1"/>
</dbReference>
<dbReference type="SUPFAM" id="SSF51316">
    <property type="entry name" value="Mss4-like"/>
    <property type="match status" value="1"/>
</dbReference>
<gene>
    <name evidence="6" type="ORF">VK792_18270</name>
</gene>
<evidence type="ECO:0000259" key="5">
    <source>
        <dbReference type="PROSITE" id="PS51891"/>
    </source>
</evidence>
<organism evidence="6 7">
    <name type="scientific">Mesobacterium hydrothermale</name>
    <dbReference type="NCBI Taxonomy" id="3111907"/>
    <lineage>
        <taxon>Bacteria</taxon>
        <taxon>Pseudomonadati</taxon>
        <taxon>Pseudomonadota</taxon>
        <taxon>Alphaproteobacteria</taxon>
        <taxon>Rhodobacterales</taxon>
        <taxon>Roseobacteraceae</taxon>
        <taxon>Mesobacterium</taxon>
    </lineage>
</organism>
<evidence type="ECO:0000313" key="6">
    <source>
        <dbReference type="EMBL" id="MEC3863243.1"/>
    </source>
</evidence>
<dbReference type="InterPro" id="IPR011057">
    <property type="entry name" value="Mss4-like_sf"/>
</dbReference>
<dbReference type="InterPro" id="IPR006913">
    <property type="entry name" value="CENP-V/GFA"/>
</dbReference>
<sequence length="128" mass="14273">MTLACHCADCQKMSASAFSLGVMIPADGFKIVKGMPVARPLPGSQRHHFFCPICMTLMFTKIEGADERVNVRATLCQDSSWFRPFVETMTKDKLPWAVTPAIHTYDAFPSPAEFKKLLAEFAGWIELS</sequence>
<evidence type="ECO:0000256" key="2">
    <source>
        <dbReference type="ARBA" id="ARBA00022723"/>
    </source>
</evidence>
<comment type="caution">
    <text evidence="6">The sequence shown here is derived from an EMBL/GenBank/DDBJ whole genome shotgun (WGS) entry which is preliminary data.</text>
</comment>
<evidence type="ECO:0000256" key="4">
    <source>
        <dbReference type="ARBA" id="ARBA00023239"/>
    </source>
</evidence>
<dbReference type="PANTHER" id="PTHR33337">
    <property type="entry name" value="GFA DOMAIN-CONTAINING PROTEIN"/>
    <property type="match status" value="1"/>
</dbReference>
<evidence type="ECO:0000256" key="3">
    <source>
        <dbReference type="ARBA" id="ARBA00022833"/>
    </source>
</evidence>
<dbReference type="Pfam" id="PF04828">
    <property type="entry name" value="GFA"/>
    <property type="match status" value="1"/>
</dbReference>